<sequence>MLYRILLISLLGLKLGCDNQEKHPPHYADTPVARVYNQYLYKQDIENIVPATSSPKDSSEWVERYVHNWLAKQLLASKAEVQGISNDIEKKVNEFRASLLAHNYIEKLVNERLGERDLSEEEIQHYYQTNQENFKLRHNIVRGKFVVIPKSAPNIVSLKGLITSEREEDAIALQAYCTEFAKDYSLNESIWLKWDDIVTKTPFSKVPDKTRLLKRTSFTEVQDQTYRYYIKIEAYKITNDIAPLELVRNQIIDVILYKRKVELINQIKEDILQQAKANNDYTIYEYSK</sequence>
<dbReference type="Proteomes" id="UP000001227">
    <property type="component" value="Chromosome"/>
</dbReference>
<dbReference type="HOGENOM" id="CLU_080679_0_0_10"/>
<organism evidence="1 2">
    <name type="scientific">Amoebophilus asiaticus (strain 5a2)</name>
    <dbReference type="NCBI Taxonomy" id="452471"/>
    <lineage>
        <taxon>Bacteria</taxon>
        <taxon>Pseudomonadati</taxon>
        <taxon>Bacteroidota</taxon>
        <taxon>Cytophagia</taxon>
        <taxon>Cytophagales</taxon>
        <taxon>Amoebophilaceae</taxon>
        <taxon>Candidatus Amoebophilus</taxon>
    </lineage>
</organism>
<proteinExistence type="predicted"/>
<dbReference type="RefSeq" id="WP_012472931.1">
    <property type="nucleotide sequence ID" value="NC_010830.1"/>
</dbReference>
<dbReference type="EMBL" id="CP001102">
    <property type="protein sequence ID" value="ACE06162.1"/>
    <property type="molecule type" value="Genomic_DNA"/>
</dbReference>
<keyword evidence="2" id="KW-1185">Reference proteome</keyword>
<name>B3ESG0_AMOA5</name>
<dbReference type="AlphaFoldDB" id="B3ESG0"/>
<evidence type="ECO:0008006" key="3">
    <source>
        <dbReference type="Google" id="ProtNLM"/>
    </source>
</evidence>
<evidence type="ECO:0000313" key="1">
    <source>
        <dbReference type="EMBL" id="ACE06162.1"/>
    </source>
</evidence>
<dbReference type="eggNOG" id="COG0760">
    <property type="taxonomic scope" value="Bacteria"/>
</dbReference>
<accession>B3ESG0</accession>
<evidence type="ECO:0000313" key="2">
    <source>
        <dbReference type="Proteomes" id="UP000001227"/>
    </source>
</evidence>
<dbReference type="InterPro" id="IPR027304">
    <property type="entry name" value="Trigger_fact/SurA_dom_sf"/>
</dbReference>
<dbReference type="OrthoDB" id="9785180at2"/>
<dbReference type="KEGG" id="aas:Aasi_0784"/>
<dbReference type="SUPFAM" id="SSF109998">
    <property type="entry name" value="Triger factor/SurA peptide-binding domain-like"/>
    <property type="match status" value="1"/>
</dbReference>
<protein>
    <recommendedName>
        <fullName evidence="3">PpiC domain-containing protein</fullName>
    </recommendedName>
</protein>
<dbReference type="STRING" id="452471.Aasi_0784"/>
<gene>
    <name evidence="1" type="ordered locus">Aasi_0784</name>
</gene>
<reference evidence="1 2" key="1">
    <citation type="journal article" date="2010" name="J. Bacteriol.">
        <title>The genome of the amoeba symbiont 'Candidatus Amoebophilus asiaticus' reveals common mechanisms for host cell interaction among amoeba-associated bacteria.</title>
        <authorList>
            <person name="Schmitz-Esser S."/>
            <person name="Tischler P."/>
            <person name="Arnold R."/>
            <person name="Montanaro J."/>
            <person name="Wagner M."/>
            <person name="Rattei T."/>
            <person name="Horn M."/>
        </authorList>
    </citation>
    <scope>NUCLEOTIDE SEQUENCE [LARGE SCALE GENOMIC DNA]</scope>
    <source>
        <strain evidence="1 2">5a2</strain>
    </source>
</reference>